<dbReference type="InterPro" id="IPR001214">
    <property type="entry name" value="SET_dom"/>
</dbReference>
<dbReference type="GO" id="GO:0005634">
    <property type="term" value="C:nucleus"/>
    <property type="evidence" value="ECO:0007669"/>
    <property type="project" value="TreeGrafter"/>
</dbReference>
<dbReference type="EMBL" id="CYGV01000091">
    <property type="protein sequence ID" value="CUA67321.1"/>
    <property type="molecule type" value="Genomic_DNA"/>
</dbReference>
<dbReference type="Proteomes" id="UP000044841">
    <property type="component" value="Unassembled WGS sequence"/>
</dbReference>
<dbReference type="SUPFAM" id="SSF82199">
    <property type="entry name" value="SET domain"/>
    <property type="match status" value="1"/>
</dbReference>
<proteinExistence type="predicted"/>
<dbReference type="InterPro" id="IPR046341">
    <property type="entry name" value="SET_dom_sf"/>
</dbReference>
<feature type="compositionally biased region" description="Acidic residues" evidence="3">
    <location>
        <begin position="522"/>
        <end position="560"/>
    </location>
</feature>
<accession>A0A0K6FM59</accession>
<keyword evidence="2" id="KW-0804">Transcription</keyword>
<keyword evidence="6" id="KW-1185">Reference proteome</keyword>
<dbReference type="Pfam" id="PF00856">
    <property type="entry name" value="SET"/>
    <property type="match status" value="1"/>
</dbReference>
<gene>
    <name evidence="5" type="ORF">RSOLAG22IIIB_07358</name>
</gene>
<evidence type="ECO:0000313" key="6">
    <source>
        <dbReference type="Proteomes" id="UP000044841"/>
    </source>
</evidence>
<evidence type="ECO:0000259" key="4">
    <source>
        <dbReference type="PROSITE" id="PS50280"/>
    </source>
</evidence>
<dbReference type="InterPro" id="IPR045318">
    <property type="entry name" value="EZH1/2-like"/>
</dbReference>
<organism evidence="5 6">
    <name type="scientific">Rhizoctonia solani</name>
    <dbReference type="NCBI Taxonomy" id="456999"/>
    <lineage>
        <taxon>Eukaryota</taxon>
        <taxon>Fungi</taxon>
        <taxon>Dikarya</taxon>
        <taxon>Basidiomycota</taxon>
        <taxon>Agaricomycotina</taxon>
        <taxon>Agaricomycetes</taxon>
        <taxon>Cantharellales</taxon>
        <taxon>Ceratobasidiaceae</taxon>
        <taxon>Rhizoctonia</taxon>
    </lineage>
</organism>
<evidence type="ECO:0000256" key="3">
    <source>
        <dbReference type="SAM" id="MobiDB-lite"/>
    </source>
</evidence>
<dbReference type="Gene3D" id="2.170.270.10">
    <property type="entry name" value="SET domain"/>
    <property type="match status" value="1"/>
</dbReference>
<evidence type="ECO:0000256" key="1">
    <source>
        <dbReference type="ARBA" id="ARBA00023015"/>
    </source>
</evidence>
<dbReference type="AlphaFoldDB" id="A0A0K6FM59"/>
<feature type="region of interest" description="Disordered" evidence="3">
    <location>
        <begin position="520"/>
        <end position="560"/>
    </location>
</feature>
<dbReference type="PANTHER" id="PTHR45747">
    <property type="entry name" value="HISTONE-LYSINE N-METHYLTRANSFERASE E(Z)"/>
    <property type="match status" value="1"/>
</dbReference>
<dbReference type="GO" id="GO:0031507">
    <property type="term" value="P:heterochromatin formation"/>
    <property type="evidence" value="ECO:0007669"/>
    <property type="project" value="TreeGrafter"/>
</dbReference>
<keyword evidence="1" id="KW-0805">Transcription regulation</keyword>
<sequence>MPFIPPEMKSQRMQESLFHYEGSFIDIEAWQHVDAGWDNNEDIIGAETVRRLLYIHQLTEERIDRTKVIPRDIRELYHFLRHRTYPDLDVIFPRTPPLPHLPLDEWTQKDEQATLASRIKEKAFNICCKIHCQAIMCPIHYTARERALTEQPAHETQEAQEADTVIRRGRGPQIPRWEVPKLPAHKLFAKFKREKRERCGEDCFYSLGVPEHGDSSFDVTEPEFDPDARTQADIESIWKVDPDAVPCDVAALSWDKVTCRQSLSPMKMTLELRKDGAAIAEEELEEKSFQHWRNAITLVDIVSGIVDVTLNANTAARDALADRARNLSALSQNPQKIAKTKMTKSTAPKVPPKASVNVPTMGWSVIRNYAKNVKHACFRDGGPCKNVGILMRRWKPTVVKPSQFGNGLFLAGYAYENDVVSDYMGDLCLPRTSYRRSLVAKANGRNYLFDIPRYGKFSIDAGYTGNESRFANHPNNGDPNCYARYVWSGDEKHIGIYALENIWSGSELFLNYGENFWTGGDPDGEIPSEQGSEEDTSEVEILEGDTEEIEQEVSDESVDL</sequence>
<dbReference type="GO" id="GO:0003682">
    <property type="term" value="F:chromatin binding"/>
    <property type="evidence" value="ECO:0007669"/>
    <property type="project" value="TreeGrafter"/>
</dbReference>
<dbReference type="PROSITE" id="PS50280">
    <property type="entry name" value="SET"/>
    <property type="match status" value="1"/>
</dbReference>
<dbReference type="SMART" id="SM00317">
    <property type="entry name" value="SET"/>
    <property type="match status" value="1"/>
</dbReference>
<feature type="domain" description="SET" evidence="4">
    <location>
        <begin position="255"/>
        <end position="513"/>
    </location>
</feature>
<protein>
    <recommendedName>
        <fullName evidence="4">SET domain-containing protein</fullName>
    </recommendedName>
</protein>
<dbReference type="GO" id="GO:0046976">
    <property type="term" value="F:histone H3K27 methyltransferase activity"/>
    <property type="evidence" value="ECO:0007669"/>
    <property type="project" value="TreeGrafter"/>
</dbReference>
<name>A0A0K6FM59_9AGAM</name>
<evidence type="ECO:0000313" key="5">
    <source>
        <dbReference type="EMBL" id="CUA67321.1"/>
    </source>
</evidence>
<dbReference type="PANTHER" id="PTHR45747:SF4">
    <property type="entry name" value="HISTONE-LYSINE N-METHYLTRANSFERASE E(Z)"/>
    <property type="match status" value="1"/>
</dbReference>
<reference evidence="5 6" key="1">
    <citation type="submission" date="2015-07" db="EMBL/GenBank/DDBJ databases">
        <authorList>
            <person name="Noorani M."/>
        </authorList>
    </citation>
    <scope>NUCLEOTIDE SEQUENCE [LARGE SCALE GENOMIC DNA]</scope>
    <source>
        <strain evidence="5">BBA 69670</strain>
    </source>
</reference>
<evidence type="ECO:0000256" key="2">
    <source>
        <dbReference type="ARBA" id="ARBA00023163"/>
    </source>
</evidence>